<dbReference type="EMBL" id="BA000023">
    <property type="protein sequence ID" value="BAB65751.1"/>
    <property type="molecule type" value="Genomic_DNA"/>
</dbReference>
<reference evidence="2" key="1">
    <citation type="journal article" date="2001" name="DNA Res.">
        <title>Complete genome sequence of an aerobic thermoacidophilic Crenarchaeon, Sulfolobus tokodaii strain7.</title>
        <authorList>
            <person name="Kawarabayasi Y."/>
            <person name="Hino Y."/>
            <person name="Horikawa H."/>
            <person name="Jin-no K."/>
            <person name="Takahashi M."/>
            <person name="Sekine M."/>
            <person name="Baba S."/>
            <person name="Ankai A."/>
            <person name="Kosugi H."/>
            <person name="Hosoyama A."/>
            <person name="Fukui S."/>
            <person name="Nagai Y."/>
            <person name="Nishijima K."/>
            <person name="Otsuka R."/>
            <person name="Nakazawa H."/>
            <person name="Takamiya M."/>
            <person name="Kato Y."/>
            <person name="Yoshizawa T."/>
            <person name="Tanaka T."/>
            <person name="Kudoh Y."/>
            <person name="Yamazaki J."/>
            <person name="Kushida N."/>
            <person name="Oguchi A."/>
            <person name="Aoki K."/>
            <person name="Masuda S."/>
            <person name="Yanagii M."/>
            <person name="Nishimura M."/>
            <person name="Yamagishi A."/>
            <person name="Oshima T."/>
            <person name="Kikuchi H."/>
        </authorList>
    </citation>
    <scope>NUCLEOTIDE SEQUENCE [LARGE SCALE GENOMIC DNA]</scope>
    <source>
        <strain evidence="2">DSM 16993 / JCM 10545 / NBRC 100140 / 7</strain>
    </source>
</reference>
<dbReference type="PATRIC" id="fig|273063.9.peg.835"/>
<dbReference type="RefSeq" id="WP_010978734.1">
    <property type="nucleotide sequence ID" value="NC_003106.2"/>
</dbReference>
<dbReference type="GeneID" id="1458701"/>
<proteinExistence type="predicted"/>
<dbReference type="eggNOG" id="arCOG07156">
    <property type="taxonomic scope" value="Archaea"/>
</dbReference>
<gene>
    <name evidence="1" type="primary">ST0744</name>
    <name evidence="1" type="ordered locus">STK_07440</name>
</gene>
<sequence length="112" mass="12447">MAELLSNLMFKESKRGYVKVDDGSTIILRVAIVDAITQGSSPFGTEFSINFTVGISVHPSENAIKEVSDKPLMLTDIMPNEGWNLVRITEKDSAYEEATYVDEKIGKYTLKV</sequence>
<evidence type="ECO:0000313" key="1">
    <source>
        <dbReference type="EMBL" id="BAB65751.1"/>
    </source>
</evidence>
<name>Q974A9_SULTO</name>
<evidence type="ECO:0000313" key="2">
    <source>
        <dbReference type="Proteomes" id="UP000001015"/>
    </source>
</evidence>
<dbReference type="STRING" id="273063.STK_07440"/>
<organism evidence="1 2">
    <name type="scientific">Sulfurisphaera tokodaii (strain DSM 16993 / JCM 10545 / NBRC 100140 / 7)</name>
    <name type="common">Sulfolobus tokodaii</name>
    <dbReference type="NCBI Taxonomy" id="273063"/>
    <lineage>
        <taxon>Archaea</taxon>
        <taxon>Thermoproteota</taxon>
        <taxon>Thermoprotei</taxon>
        <taxon>Sulfolobales</taxon>
        <taxon>Sulfolobaceae</taxon>
        <taxon>Sulfurisphaera</taxon>
    </lineage>
</organism>
<keyword evidence="2" id="KW-1185">Reference proteome</keyword>
<dbReference type="Proteomes" id="UP000001015">
    <property type="component" value="Chromosome"/>
</dbReference>
<dbReference type="KEGG" id="sto:STK_07440"/>
<accession>Q974A9</accession>
<dbReference type="AlphaFoldDB" id="Q974A9"/>
<protein>
    <submittedName>
        <fullName evidence="1">Uncharacterized protein</fullName>
    </submittedName>
</protein>